<sequence length="37" mass="4412">MHRFVSESKALVSSQCTLVIMLKIHLSLHEREEKKFR</sequence>
<protein>
    <submittedName>
        <fullName evidence="1">Uncharacterized protein</fullName>
    </submittedName>
</protein>
<dbReference type="EMBL" id="GGEC01015399">
    <property type="protein sequence ID" value="MBW95882.1"/>
    <property type="molecule type" value="Transcribed_RNA"/>
</dbReference>
<evidence type="ECO:0000313" key="1">
    <source>
        <dbReference type="EMBL" id="MBW95882.1"/>
    </source>
</evidence>
<proteinExistence type="predicted"/>
<organism evidence="1">
    <name type="scientific">Rhizophora mucronata</name>
    <name type="common">Asiatic mangrove</name>
    <dbReference type="NCBI Taxonomy" id="61149"/>
    <lineage>
        <taxon>Eukaryota</taxon>
        <taxon>Viridiplantae</taxon>
        <taxon>Streptophyta</taxon>
        <taxon>Embryophyta</taxon>
        <taxon>Tracheophyta</taxon>
        <taxon>Spermatophyta</taxon>
        <taxon>Magnoliopsida</taxon>
        <taxon>eudicotyledons</taxon>
        <taxon>Gunneridae</taxon>
        <taxon>Pentapetalae</taxon>
        <taxon>rosids</taxon>
        <taxon>fabids</taxon>
        <taxon>Malpighiales</taxon>
        <taxon>Rhizophoraceae</taxon>
        <taxon>Rhizophora</taxon>
    </lineage>
</organism>
<accession>A0A2P2JQY7</accession>
<reference evidence="1" key="1">
    <citation type="submission" date="2018-02" db="EMBL/GenBank/DDBJ databases">
        <title>Rhizophora mucronata_Transcriptome.</title>
        <authorList>
            <person name="Meera S.P."/>
            <person name="Sreeshan A."/>
            <person name="Augustine A."/>
        </authorList>
    </citation>
    <scope>NUCLEOTIDE SEQUENCE</scope>
    <source>
        <tissue evidence="1">Leaf</tissue>
    </source>
</reference>
<dbReference type="AlphaFoldDB" id="A0A2P2JQY7"/>
<name>A0A2P2JQY7_RHIMU</name>